<dbReference type="HOGENOM" id="CLU_097806_7_4_0"/>
<reference evidence="6" key="1">
    <citation type="submission" date="2009-09" db="EMBL/GenBank/DDBJ databases">
        <title>The complete chromosome of Sebaldella termitidis ATCC 33386.</title>
        <authorList>
            <consortium name="US DOE Joint Genome Institute (JGI-PGF)"/>
            <person name="Lucas S."/>
            <person name="Copeland A."/>
            <person name="Lapidus A."/>
            <person name="Glavina del Rio T."/>
            <person name="Dalin E."/>
            <person name="Tice H."/>
            <person name="Bruce D."/>
            <person name="Goodwin L."/>
            <person name="Pitluck S."/>
            <person name="Kyrpides N."/>
            <person name="Mavromatis K."/>
            <person name="Ivanova N."/>
            <person name="Mikhailova N."/>
            <person name="Sims D."/>
            <person name="Meincke L."/>
            <person name="Brettin T."/>
            <person name="Detter J.C."/>
            <person name="Han C."/>
            <person name="Larimer F."/>
            <person name="Land M."/>
            <person name="Hauser L."/>
            <person name="Markowitz V."/>
            <person name="Cheng J.F."/>
            <person name="Hugenholtz P."/>
            <person name="Woyke T."/>
            <person name="Wu D."/>
            <person name="Eisen J.A."/>
        </authorList>
    </citation>
    <scope>NUCLEOTIDE SEQUENCE [LARGE SCALE GENOMIC DNA]</scope>
    <source>
        <strain evidence="6">ATCC 33386 / NCTC 11300</strain>
    </source>
</reference>
<dbReference type="SMART" id="SM00418">
    <property type="entry name" value="HTH_ARSR"/>
    <property type="match status" value="1"/>
</dbReference>
<proteinExistence type="predicted"/>
<name>D1AM35_SEBTE</name>
<dbReference type="AlphaFoldDB" id="D1AM35"/>
<dbReference type="GO" id="GO:0003700">
    <property type="term" value="F:DNA-binding transcription factor activity"/>
    <property type="evidence" value="ECO:0007669"/>
    <property type="project" value="InterPro"/>
</dbReference>
<dbReference type="PANTHER" id="PTHR43132">
    <property type="entry name" value="ARSENICAL RESISTANCE OPERON REPRESSOR ARSR-RELATED"/>
    <property type="match status" value="1"/>
</dbReference>
<accession>D1AM35</accession>
<evidence type="ECO:0000313" key="6">
    <source>
        <dbReference type="Proteomes" id="UP000000845"/>
    </source>
</evidence>
<gene>
    <name evidence="5" type="ordered locus">Sterm_2559</name>
</gene>
<dbReference type="CDD" id="cd00090">
    <property type="entry name" value="HTH_ARSR"/>
    <property type="match status" value="1"/>
</dbReference>
<dbReference type="eggNOG" id="COG0640">
    <property type="taxonomic scope" value="Bacteria"/>
</dbReference>
<dbReference type="PANTHER" id="PTHR43132:SF6">
    <property type="entry name" value="HTH-TYPE TRANSCRIPTIONAL REPRESSOR CZRA"/>
    <property type="match status" value="1"/>
</dbReference>
<dbReference type="NCBIfam" id="NF033788">
    <property type="entry name" value="HTH_metalloreg"/>
    <property type="match status" value="1"/>
</dbReference>
<reference evidence="5 6" key="2">
    <citation type="journal article" date="2010" name="Stand. Genomic Sci.">
        <title>Complete genome sequence of Sebaldella termitidis type strain (NCTC 11300).</title>
        <authorList>
            <person name="Harmon-Smith M."/>
            <person name="Celia L."/>
            <person name="Chertkov O."/>
            <person name="Lapidus A."/>
            <person name="Copeland A."/>
            <person name="Glavina Del Rio T."/>
            <person name="Nolan M."/>
            <person name="Lucas S."/>
            <person name="Tice H."/>
            <person name="Cheng J.F."/>
            <person name="Han C."/>
            <person name="Detter J.C."/>
            <person name="Bruce D."/>
            <person name="Goodwin L."/>
            <person name="Pitluck S."/>
            <person name="Pati A."/>
            <person name="Liolios K."/>
            <person name="Ivanova N."/>
            <person name="Mavromatis K."/>
            <person name="Mikhailova N."/>
            <person name="Chen A."/>
            <person name="Palaniappan K."/>
            <person name="Land M."/>
            <person name="Hauser L."/>
            <person name="Chang Y.J."/>
            <person name="Jeffries C.D."/>
            <person name="Brettin T."/>
            <person name="Goker M."/>
            <person name="Beck B."/>
            <person name="Bristow J."/>
            <person name="Eisen J.A."/>
            <person name="Markowitz V."/>
            <person name="Hugenholtz P."/>
            <person name="Kyrpides N.C."/>
            <person name="Klenk H.P."/>
            <person name="Chen F."/>
        </authorList>
    </citation>
    <scope>NUCLEOTIDE SEQUENCE [LARGE SCALE GENOMIC DNA]</scope>
    <source>
        <strain evidence="6">ATCC 33386 / NCTC 11300</strain>
    </source>
</reference>
<dbReference type="PRINTS" id="PR00778">
    <property type="entry name" value="HTHARSR"/>
</dbReference>
<keyword evidence="6" id="KW-1185">Reference proteome</keyword>
<dbReference type="Gene3D" id="1.10.10.10">
    <property type="entry name" value="Winged helix-like DNA-binding domain superfamily/Winged helix DNA-binding domain"/>
    <property type="match status" value="1"/>
</dbReference>
<dbReference type="EMBL" id="CP001739">
    <property type="protein sequence ID" value="ACZ09409.1"/>
    <property type="molecule type" value="Genomic_DNA"/>
</dbReference>
<evidence type="ECO:0000256" key="1">
    <source>
        <dbReference type="ARBA" id="ARBA00023015"/>
    </source>
</evidence>
<dbReference type="InterPro" id="IPR036390">
    <property type="entry name" value="WH_DNA-bd_sf"/>
</dbReference>
<dbReference type="InterPro" id="IPR011991">
    <property type="entry name" value="ArsR-like_HTH"/>
</dbReference>
<dbReference type="STRING" id="526218.Sterm_2559"/>
<dbReference type="GO" id="GO:0003677">
    <property type="term" value="F:DNA binding"/>
    <property type="evidence" value="ECO:0007669"/>
    <property type="project" value="UniProtKB-KW"/>
</dbReference>
<dbReference type="InterPro" id="IPR001845">
    <property type="entry name" value="HTH_ArsR_DNA-bd_dom"/>
</dbReference>
<evidence type="ECO:0000259" key="4">
    <source>
        <dbReference type="PROSITE" id="PS50987"/>
    </source>
</evidence>
<dbReference type="Proteomes" id="UP000000845">
    <property type="component" value="Chromosome"/>
</dbReference>
<dbReference type="SUPFAM" id="SSF46785">
    <property type="entry name" value="Winged helix' DNA-binding domain"/>
    <property type="match status" value="1"/>
</dbReference>
<organism evidence="5 6">
    <name type="scientific">Sebaldella termitidis (strain ATCC 33386 / NCTC 11300)</name>
    <dbReference type="NCBI Taxonomy" id="526218"/>
    <lineage>
        <taxon>Bacteria</taxon>
        <taxon>Fusobacteriati</taxon>
        <taxon>Fusobacteriota</taxon>
        <taxon>Fusobacteriia</taxon>
        <taxon>Fusobacteriales</taxon>
        <taxon>Leptotrichiaceae</taxon>
        <taxon>Sebaldella</taxon>
    </lineage>
</organism>
<protein>
    <submittedName>
        <fullName evidence="5">Transcriptional regulator, ArsR family</fullName>
    </submittedName>
</protein>
<dbReference type="KEGG" id="str:Sterm_2559"/>
<evidence type="ECO:0000313" key="5">
    <source>
        <dbReference type="EMBL" id="ACZ09409.1"/>
    </source>
</evidence>
<evidence type="ECO:0000256" key="2">
    <source>
        <dbReference type="ARBA" id="ARBA00023125"/>
    </source>
</evidence>
<dbReference type="InterPro" id="IPR051011">
    <property type="entry name" value="Metal_resp_trans_reg"/>
</dbReference>
<dbReference type="InterPro" id="IPR036388">
    <property type="entry name" value="WH-like_DNA-bd_sf"/>
</dbReference>
<keyword evidence="1" id="KW-0805">Transcription regulation</keyword>
<evidence type="ECO:0000256" key="3">
    <source>
        <dbReference type="ARBA" id="ARBA00023163"/>
    </source>
</evidence>
<keyword evidence="3" id="KW-0804">Transcription</keyword>
<feature type="domain" description="HTH arsR-type" evidence="4">
    <location>
        <begin position="10"/>
        <end position="104"/>
    </location>
</feature>
<keyword evidence="2" id="KW-0238">DNA-binding</keyword>
<sequence>MEQILGEKMINKKEITELAELFKIFSSETRLKILYLLIDTEMCVHDIAKLINMNQSAVSHQLAVLREAHLVRYERKGRVLFYSLKKSYVRKVLTQIIETKNSEVEK</sequence>
<dbReference type="Pfam" id="PF01022">
    <property type="entry name" value="HTH_5"/>
    <property type="match status" value="1"/>
</dbReference>
<dbReference type="PROSITE" id="PS50987">
    <property type="entry name" value="HTH_ARSR_2"/>
    <property type="match status" value="1"/>
</dbReference>